<feature type="domain" description="Spore protein YkvP/CgeB glycosyl transferase-like" evidence="1">
    <location>
        <begin position="204"/>
        <end position="348"/>
    </location>
</feature>
<accession>A0A0D0P958</accession>
<organism evidence="2 3">
    <name type="scientific">Wenxinia marina DSM 24838</name>
    <dbReference type="NCBI Taxonomy" id="1123501"/>
    <lineage>
        <taxon>Bacteria</taxon>
        <taxon>Pseudomonadati</taxon>
        <taxon>Pseudomonadota</taxon>
        <taxon>Alphaproteobacteria</taxon>
        <taxon>Rhodobacterales</taxon>
        <taxon>Roseobacteraceae</taxon>
        <taxon>Wenxinia</taxon>
    </lineage>
</organism>
<dbReference type="Pfam" id="PF13524">
    <property type="entry name" value="Glyco_trans_1_2"/>
    <property type="match status" value="1"/>
</dbReference>
<protein>
    <recommendedName>
        <fullName evidence="1">Spore protein YkvP/CgeB glycosyl transferase-like domain-containing protein</fullName>
    </recommendedName>
</protein>
<dbReference type="AlphaFoldDB" id="A0A0D0P958"/>
<evidence type="ECO:0000313" key="3">
    <source>
        <dbReference type="Proteomes" id="UP000035100"/>
    </source>
</evidence>
<comment type="caution">
    <text evidence="2">The sequence shown here is derived from an EMBL/GenBank/DDBJ whole genome shotgun (WGS) entry which is preliminary data.</text>
</comment>
<evidence type="ECO:0000259" key="1">
    <source>
        <dbReference type="Pfam" id="PF13524"/>
    </source>
</evidence>
<reference evidence="2 3" key="1">
    <citation type="submission" date="2013-01" db="EMBL/GenBank/DDBJ databases">
        <authorList>
            <person name="Fiebig A."/>
            <person name="Goeker M."/>
            <person name="Klenk H.-P.P."/>
        </authorList>
    </citation>
    <scope>NUCLEOTIDE SEQUENCE [LARGE SCALE GENOMIC DNA]</scope>
    <source>
        <strain evidence="2 3">DSM 24838</strain>
    </source>
</reference>
<evidence type="ECO:0000313" key="2">
    <source>
        <dbReference type="EMBL" id="KIQ68101.1"/>
    </source>
</evidence>
<dbReference type="InterPro" id="IPR055259">
    <property type="entry name" value="YkvP/CgeB_Glyco_trans-like"/>
</dbReference>
<gene>
    <name evidence="2" type="ORF">Wenmar_03316</name>
</gene>
<dbReference type="OrthoDB" id="9774625at2"/>
<dbReference type="Gene3D" id="3.40.50.2000">
    <property type="entry name" value="Glycogen Phosphorylase B"/>
    <property type="match status" value="1"/>
</dbReference>
<dbReference type="EMBL" id="AONG01000017">
    <property type="protein sequence ID" value="KIQ68101.1"/>
    <property type="molecule type" value="Genomic_DNA"/>
</dbReference>
<dbReference type="SUPFAM" id="SSF53756">
    <property type="entry name" value="UDP-Glycosyltransferase/glycogen phosphorylase"/>
    <property type="match status" value="1"/>
</dbReference>
<proteinExistence type="predicted"/>
<dbReference type="eggNOG" id="COG4641">
    <property type="taxonomic scope" value="Bacteria"/>
</dbReference>
<dbReference type="PATRIC" id="fig|1123501.6.peg.3442"/>
<name>A0A0D0P958_9RHOB</name>
<dbReference type="RefSeq" id="WP_018302536.1">
    <property type="nucleotide sequence ID" value="NZ_KB902285.1"/>
</dbReference>
<sequence length="361" mass="39665">MSRPLDIVIFGLTLSSSWGNGHATTYRSLLRGLDALGHRVLFLEKDQPWYAPHRDLPDPGFCTLELYDDTAAVLARHRERLDRADAVIVGSYVPEAVELIDALAAMNLPSLHFYDIDTPVTLDHLSRGDAPYLARRQVPLFRTIFSFAGGRALDILQREHGAREARPLYCSVDADAYRPGGGAPVWDLGYLGTHSDDRRAGLERLLLAPARARPDLSFVVAGPQYPDDIDWPPNVERFDHIPPERHVAFYTSQRFTLNLTRAPMRQLGHSPSVRLFEAAACGTPVISDRWEGLSELLPEGEAIVIADGPRDVLRALEMPVSHRDALAAAARGRILAAHTGAARAAELADALTPMAAEAARP</sequence>
<keyword evidence="3" id="KW-1185">Reference proteome</keyword>
<dbReference type="STRING" id="1123501.Wenmar_03316"/>
<dbReference type="Proteomes" id="UP000035100">
    <property type="component" value="Unassembled WGS sequence"/>
</dbReference>